<protein>
    <submittedName>
        <fullName evidence="1">Uncharacterized protein</fullName>
    </submittedName>
</protein>
<proteinExistence type="predicted"/>
<evidence type="ECO:0000313" key="1">
    <source>
        <dbReference type="EMBL" id="MBX72022.1"/>
    </source>
</evidence>
<organism evidence="1">
    <name type="scientific">Rhizophora mucronata</name>
    <name type="common">Asiatic mangrove</name>
    <dbReference type="NCBI Taxonomy" id="61149"/>
    <lineage>
        <taxon>Eukaryota</taxon>
        <taxon>Viridiplantae</taxon>
        <taxon>Streptophyta</taxon>
        <taxon>Embryophyta</taxon>
        <taxon>Tracheophyta</taxon>
        <taxon>Spermatophyta</taxon>
        <taxon>Magnoliopsida</taxon>
        <taxon>eudicotyledons</taxon>
        <taxon>Gunneridae</taxon>
        <taxon>Pentapetalae</taxon>
        <taxon>rosids</taxon>
        <taxon>fabids</taxon>
        <taxon>Malpighiales</taxon>
        <taxon>Rhizophoraceae</taxon>
        <taxon>Rhizophora</taxon>
    </lineage>
</organism>
<sequence>MELSFQEALMP</sequence>
<accession>A0A2P2QYF1</accession>
<name>A0A2P2QYF1_RHIMU</name>
<dbReference type="EMBL" id="GGEC01091538">
    <property type="protein sequence ID" value="MBX72022.1"/>
    <property type="molecule type" value="Transcribed_RNA"/>
</dbReference>
<reference evidence="1" key="1">
    <citation type="submission" date="2018-02" db="EMBL/GenBank/DDBJ databases">
        <title>Rhizophora mucronata_Transcriptome.</title>
        <authorList>
            <person name="Meera S.P."/>
            <person name="Sreeshan A."/>
            <person name="Augustine A."/>
        </authorList>
    </citation>
    <scope>NUCLEOTIDE SEQUENCE</scope>
    <source>
        <tissue evidence="1">Leaf</tissue>
    </source>
</reference>